<name>A0AAV0WGM3_9HEMI</name>
<reference evidence="5 6" key="1">
    <citation type="submission" date="2023-01" db="EMBL/GenBank/DDBJ databases">
        <authorList>
            <person name="Whitehead M."/>
        </authorList>
    </citation>
    <scope>NUCLEOTIDE SEQUENCE [LARGE SCALE GENOMIC DNA]</scope>
</reference>
<keyword evidence="6" id="KW-1185">Reference proteome</keyword>
<comment type="caution">
    <text evidence="5">The sequence shown here is derived from an EMBL/GenBank/DDBJ whole genome shotgun (WGS) entry which is preliminary data.</text>
</comment>
<dbReference type="Pfam" id="PF04500">
    <property type="entry name" value="FLYWCH"/>
    <property type="match status" value="1"/>
</dbReference>
<organism evidence="5 6">
    <name type="scientific">Macrosiphum euphorbiae</name>
    <name type="common">potato aphid</name>
    <dbReference type="NCBI Taxonomy" id="13131"/>
    <lineage>
        <taxon>Eukaryota</taxon>
        <taxon>Metazoa</taxon>
        <taxon>Ecdysozoa</taxon>
        <taxon>Arthropoda</taxon>
        <taxon>Hexapoda</taxon>
        <taxon>Insecta</taxon>
        <taxon>Pterygota</taxon>
        <taxon>Neoptera</taxon>
        <taxon>Paraneoptera</taxon>
        <taxon>Hemiptera</taxon>
        <taxon>Sternorrhyncha</taxon>
        <taxon>Aphidomorpha</taxon>
        <taxon>Aphidoidea</taxon>
        <taxon>Aphididae</taxon>
        <taxon>Macrosiphini</taxon>
        <taxon>Macrosiphum</taxon>
    </lineage>
</organism>
<proteinExistence type="predicted"/>
<feature type="domain" description="FLYWCH-type" evidence="4">
    <location>
        <begin position="5"/>
        <end position="66"/>
    </location>
</feature>
<dbReference type="Gene3D" id="2.20.25.240">
    <property type="match status" value="1"/>
</dbReference>
<sequence length="250" mass="28982">MPLKFVKSQKVKQLLINNGYLHIYYKKGSDKFIWRCVDYQKYKCSSCFTSTMDETGTIMKESVHYHAPDISNVQAKIVIEKLKENALITELSTRNIISRTMSTTEVGVVGQLPSITSMSSTIQRVRTKNEKPPENPLTIHDLVLPDEYKNIHGNNFLMYDNKKENRILMFATKENLDTLHTFKNWMADGTFRAEQTLQEVRLEKLISGEPSPKKKKKYKNHDEMILNVVQKFNETPAVLYLRGIAQNIKF</sequence>
<keyword evidence="1" id="KW-0479">Metal-binding</keyword>
<evidence type="ECO:0000259" key="4">
    <source>
        <dbReference type="Pfam" id="PF04500"/>
    </source>
</evidence>
<accession>A0AAV0WGM3</accession>
<dbReference type="InterPro" id="IPR007588">
    <property type="entry name" value="Znf_FLYWCH"/>
</dbReference>
<keyword evidence="2" id="KW-0863">Zinc-finger</keyword>
<evidence type="ECO:0000256" key="2">
    <source>
        <dbReference type="ARBA" id="ARBA00022771"/>
    </source>
</evidence>
<dbReference type="GO" id="GO:0008270">
    <property type="term" value="F:zinc ion binding"/>
    <property type="evidence" value="ECO:0007669"/>
    <property type="project" value="UniProtKB-KW"/>
</dbReference>
<dbReference type="EMBL" id="CARXXK010000002">
    <property type="protein sequence ID" value="CAI6354978.1"/>
    <property type="molecule type" value="Genomic_DNA"/>
</dbReference>
<protein>
    <recommendedName>
        <fullName evidence="4">FLYWCH-type domain-containing protein</fullName>
    </recommendedName>
</protein>
<evidence type="ECO:0000313" key="6">
    <source>
        <dbReference type="Proteomes" id="UP001160148"/>
    </source>
</evidence>
<evidence type="ECO:0000256" key="1">
    <source>
        <dbReference type="ARBA" id="ARBA00022723"/>
    </source>
</evidence>
<evidence type="ECO:0000313" key="5">
    <source>
        <dbReference type="EMBL" id="CAI6354978.1"/>
    </source>
</evidence>
<evidence type="ECO:0000256" key="3">
    <source>
        <dbReference type="ARBA" id="ARBA00022833"/>
    </source>
</evidence>
<keyword evidence="3" id="KW-0862">Zinc</keyword>
<dbReference type="Proteomes" id="UP001160148">
    <property type="component" value="Unassembled WGS sequence"/>
</dbReference>
<dbReference type="AlphaFoldDB" id="A0AAV0WGM3"/>
<gene>
    <name evidence="5" type="ORF">MEUPH1_LOCUS10889</name>
</gene>